<evidence type="ECO:0000313" key="5">
    <source>
        <dbReference type="EMBL" id="MFC7748834.1"/>
    </source>
</evidence>
<dbReference type="InterPro" id="IPR046335">
    <property type="entry name" value="LacI/GalR-like_sensor"/>
</dbReference>
<dbReference type="InterPro" id="IPR028082">
    <property type="entry name" value="Peripla_BP_I"/>
</dbReference>
<reference evidence="6" key="1">
    <citation type="journal article" date="2019" name="Int. J. Syst. Evol. Microbiol.">
        <title>The Global Catalogue of Microorganisms (GCM) 10K type strain sequencing project: providing services to taxonomists for standard genome sequencing and annotation.</title>
        <authorList>
            <consortium name="The Broad Institute Genomics Platform"/>
            <consortium name="The Broad Institute Genome Sequencing Center for Infectious Disease"/>
            <person name="Wu L."/>
            <person name="Ma J."/>
        </authorList>
    </citation>
    <scope>NUCLEOTIDE SEQUENCE [LARGE SCALE GENOMIC DNA]</scope>
    <source>
        <strain evidence="6">JCM 18657</strain>
    </source>
</reference>
<feature type="domain" description="HTH lacI-type" evidence="4">
    <location>
        <begin position="7"/>
        <end position="62"/>
    </location>
</feature>
<proteinExistence type="predicted"/>
<accession>A0ABW2UYA9</accession>
<evidence type="ECO:0000259" key="4">
    <source>
        <dbReference type="PROSITE" id="PS50932"/>
    </source>
</evidence>
<evidence type="ECO:0000256" key="3">
    <source>
        <dbReference type="ARBA" id="ARBA00023163"/>
    </source>
</evidence>
<dbReference type="Pfam" id="PF00356">
    <property type="entry name" value="LacI"/>
    <property type="match status" value="1"/>
</dbReference>
<dbReference type="GO" id="GO:0003677">
    <property type="term" value="F:DNA binding"/>
    <property type="evidence" value="ECO:0007669"/>
    <property type="project" value="UniProtKB-KW"/>
</dbReference>
<dbReference type="PROSITE" id="PS00356">
    <property type="entry name" value="HTH_LACI_1"/>
    <property type="match status" value="1"/>
</dbReference>
<dbReference type="Pfam" id="PF13377">
    <property type="entry name" value="Peripla_BP_3"/>
    <property type="match status" value="1"/>
</dbReference>
<keyword evidence="2 5" id="KW-0238">DNA-binding</keyword>
<dbReference type="PANTHER" id="PTHR30146">
    <property type="entry name" value="LACI-RELATED TRANSCRIPTIONAL REPRESSOR"/>
    <property type="match status" value="1"/>
</dbReference>
<dbReference type="Proteomes" id="UP001596528">
    <property type="component" value="Unassembled WGS sequence"/>
</dbReference>
<dbReference type="PROSITE" id="PS50932">
    <property type="entry name" value="HTH_LACI_2"/>
    <property type="match status" value="1"/>
</dbReference>
<gene>
    <name evidence="5" type="ORF">ACFQWB_02595</name>
</gene>
<dbReference type="CDD" id="cd01392">
    <property type="entry name" value="HTH_LacI"/>
    <property type="match status" value="1"/>
</dbReference>
<dbReference type="Gene3D" id="3.40.50.2300">
    <property type="match status" value="2"/>
</dbReference>
<keyword evidence="3" id="KW-0804">Transcription</keyword>
<dbReference type="SUPFAM" id="SSF47413">
    <property type="entry name" value="lambda repressor-like DNA-binding domains"/>
    <property type="match status" value="1"/>
</dbReference>
<dbReference type="PRINTS" id="PR00036">
    <property type="entry name" value="HTHLACI"/>
</dbReference>
<name>A0ABW2UYA9_9BACL</name>
<dbReference type="CDD" id="cd06267">
    <property type="entry name" value="PBP1_LacI_sugar_binding-like"/>
    <property type="match status" value="1"/>
</dbReference>
<dbReference type="SMART" id="SM00354">
    <property type="entry name" value="HTH_LACI"/>
    <property type="match status" value="1"/>
</dbReference>
<protein>
    <submittedName>
        <fullName evidence="5">LacI family DNA-binding transcriptional regulator</fullName>
    </submittedName>
</protein>
<comment type="caution">
    <text evidence="5">The sequence shown here is derived from an EMBL/GenBank/DDBJ whole genome shotgun (WGS) entry which is preliminary data.</text>
</comment>
<dbReference type="Gene3D" id="1.10.260.40">
    <property type="entry name" value="lambda repressor-like DNA-binding domains"/>
    <property type="match status" value="1"/>
</dbReference>
<dbReference type="InterPro" id="IPR010982">
    <property type="entry name" value="Lambda_DNA-bd_dom_sf"/>
</dbReference>
<evidence type="ECO:0000256" key="1">
    <source>
        <dbReference type="ARBA" id="ARBA00023015"/>
    </source>
</evidence>
<evidence type="ECO:0000313" key="6">
    <source>
        <dbReference type="Proteomes" id="UP001596528"/>
    </source>
</evidence>
<evidence type="ECO:0000256" key="2">
    <source>
        <dbReference type="ARBA" id="ARBA00023125"/>
    </source>
</evidence>
<keyword evidence="6" id="KW-1185">Reference proteome</keyword>
<dbReference type="PANTHER" id="PTHR30146:SF109">
    <property type="entry name" value="HTH-TYPE TRANSCRIPTIONAL REGULATOR GALS"/>
    <property type="match status" value="1"/>
</dbReference>
<dbReference type="EMBL" id="JBHTGQ010000004">
    <property type="protein sequence ID" value="MFC7748834.1"/>
    <property type="molecule type" value="Genomic_DNA"/>
</dbReference>
<dbReference type="RefSeq" id="WP_138788819.1">
    <property type="nucleotide sequence ID" value="NZ_JBHTGQ010000004.1"/>
</dbReference>
<dbReference type="InterPro" id="IPR000843">
    <property type="entry name" value="HTH_LacI"/>
</dbReference>
<organism evidence="5 6">
    <name type="scientific">Paenibacillus thermoaerophilus</name>
    <dbReference type="NCBI Taxonomy" id="1215385"/>
    <lineage>
        <taxon>Bacteria</taxon>
        <taxon>Bacillati</taxon>
        <taxon>Bacillota</taxon>
        <taxon>Bacilli</taxon>
        <taxon>Bacillales</taxon>
        <taxon>Paenibacillaceae</taxon>
        <taxon>Paenibacillus</taxon>
    </lineage>
</organism>
<sequence>MSKPKSITIVDVAREAGVSTATVSNVLNRRNVPLSEDIIRRVEAAADRLGYRRNAMAASLSRQRTNELGLLLPSFGGYFGGFAEACEREAHERGYHLSVFSGSNDPELERRHLDRLLQRRVDGLICHGLAMSPEATREIVRDGTPMVLFNAWSWPEDIAVGTVNLDFKSGVEEAVHRLYERGCRSIFYVGQHKPNTSDPPRYEGFLQGIAGLPGPVTHAYVRADASDFRVTVGRLLQLAGDSRPFGIICFDDLLAFAMMYAGIASGLRVPEQMMVVGMNNHYMTRYSHPTITSMDIPYKDQAELTVRWLISAIDDKPDEWVLERSGGRSRVDIPVKLLMRGSTGDS</sequence>
<keyword evidence="1" id="KW-0805">Transcription regulation</keyword>
<dbReference type="SUPFAM" id="SSF53822">
    <property type="entry name" value="Periplasmic binding protein-like I"/>
    <property type="match status" value="1"/>
</dbReference>